<evidence type="ECO:0000256" key="1">
    <source>
        <dbReference type="ARBA" id="ARBA00022676"/>
    </source>
</evidence>
<dbReference type="NCBIfam" id="TIGR00696">
    <property type="entry name" value="wecG_tagA_cpsF"/>
    <property type="match status" value="1"/>
</dbReference>
<proteinExistence type="predicted"/>
<dbReference type="CDD" id="cd06533">
    <property type="entry name" value="Glyco_transf_WecG_TagA"/>
    <property type="match status" value="1"/>
</dbReference>
<evidence type="ECO:0000313" key="4">
    <source>
        <dbReference type="EMBL" id="RDE05914.1"/>
    </source>
</evidence>
<protein>
    <submittedName>
        <fullName evidence="4">Glycosyltransferase</fullName>
    </submittedName>
</protein>
<dbReference type="PANTHER" id="PTHR34136">
    <property type="match status" value="1"/>
</dbReference>
<comment type="caution">
    <text evidence="4">The sequence shown here is derived from an EMBL/GenBank/DDBJ whole genome shotgun (WGS) entry which is preliminary data.</text>
</comment>
<evidence type="ECO:0000313" key="5">
    <source>
        <dbReference type="Proteomes" id="UP000253918"/>
    </source>
</evidence>
<dbReference type="PANTHER" id="PTHR34136:SF1">
    <property type="entry name" value="UDP-N-ACETYL-D-MANNOSAMINURONIC ACID TRANSFERASE"/>
    <property type="match status" value="1"/>
</dbReference>
<dbReference type="OrthoDB" id="9771846at2"/>
<keyword evidence="2 4" id="KW-0808">Transferase</keyword>
<dbReference type="RefSeq" id="WP_114687983.1">
    <property type="nucleotide sequence ID" value="NZ_QQNB01000002.1"/>
</dbReference>
<dbReference type="AlphaFoldDB" id="A0A369VU56"/>
<accession>A0A369VU56</accession>
<dbReference type="Pfam" id="PF03808">
    <property type="entry name" value="Glyco_tran_WecG"/>
    <property type="match status" value="1"/>
</dbReference>
<dbReference type="Proteomes" id="UP000253918">
    <property type="component" value="Unassembled WGS sequence"/>
</dbReference>
<evidence type="ECO:0000256" key="3">
    <source>
        <dbReference type="SAM" id="MobiDB-lite"/>
    </source>
</evidence>
<name>A0A369VU56_9SPHN</name>
<evidence type="ECO:0000256" key="2">
    <source>
        <dbReference type="ARBA" id="ARBA00022679"/>
    </source>
</evidence>
<keyword evidence="5" id="KW-1185">Reference proteome</keyword>
<dbReference type="InterPro" id="IPR004629">
    <property type="entry name" value="WecG_TagA_CpsF"/>
</dbReference>
<sequence length="275" mass="29797">MTYFAECGDSCLIGPVRVQVARRDAALAAINDLLRPGAQGRGGRSDFIAFCNAHTVNLARTNAVFAASLRRAMVLNDGVGVDIARKILYGAPFPDNLQGTDLTSAVLARAERPLRVFLLGSGPGVAERAAFKLQQRYPRHLFVGTHHGFFAESDGLAVARSIADTEADLVLAGMGQPHQELWAERYGRHTGALVMCVGAYLDFTAGVVKRAPLWLQRARLEWAFRLAQEPRRLGSRYILGAGQFVAGLSRDLQGASPAGEPAFRSPFAEPELEPR</sequence>
<dbReference type="EMBL" id="QQNB01000002">
    <property type="protein sequence ID" value="RDE05914.1"/>
    <property type="molecule type" value="Genomic_DNA"/>
</dbReference>
<feature type="region of interest" description="Disordered" evidence="3">
    <location>
        <begin position="254"/>
        <end position="275"/>
    </location>
</feature>
<dbReference type="GO" id="GO:0016758">
    <property type="term" value="F:hexosyltransferase activity"/>
    <property type="evidence" value="ECO:0007669"/>
    <property type="project" value="TreeGrafter"/>
</dbReference>
<gene>
    <name evidence="4" type="ORF">DVW87_12060</name>
</gene>
<organism evidence="4 5">
    <name type="scientific">Sphingomonas aracearum</name>
    <dbReference type="NCBI Taxonomy" id="2283317"/>
    <lineage>
        <taxon>Bacteria</taxon>
        <taxon>Pseudomonadati</taxon>
        <taxon>Pseudomonadota</taxon>
        <taxon>Alphaproteobacteria</taxon>
        <taxon>Sphingomonadales</taxon>
        <taxon>Sphingomonadaceae</taxon>
        <taxon>Sphingomonas</taxon>
    </lineage>
</organism>
<reference evidence="4 5" key="1">
    <citation type="submission" date="2018-07" db="EMBL/GenBank/DDBJ databases">
        <title>a novel species of Sphingomonas isolated from the rhizosphere soil of Araceae plant.</title>
        <authorList>
            <person name="Zhiyong W."/>
            <person name="Qinglan Z."/>
            <person name="Zhiwei F."/>
            <person name="Ding X."/>
            <person name="Gejiao W."/>
            <person name="Shixue Z."/>
        </authorList>
    </citation>
    <scope>NUCLEOTIDE SEQUENCE [LARGE SCALE GENOMIC DNA]</scope>
    <source>
        <strain evidence="4 5">WZY 27</strain>
    </source>
</reference>
<keyword evidence="1" id="KW-0328">Glycosyltransferase</keyword>